<dbReference type="EMBL" id="KI660361">
    <property type="protein sequence ID" value="ETN74434.1"/>
    <property type="molecule type" value="Genomic_DNA"/>
</dbReference>
<evidence type="ECO:0000256" key="1">
    <source>
        <dbReference type="SAM" id="MobiDB-lite"/>
    </source>
</evidence>
<organism evidence="2 3">
    <name type="scientific">Necator americanus</name>
    <name type="common">Human hookworm</name>
    <dbReference type="NCBI Taxonomy" id="51031"/>
    <lineage>
        <taxon>Eukaryota</taxon>
        <taxon>Metazoa</taxon>
        <taxon>Ecdysozoa</taxon>
        <taxon>Nematoda</taxon>
        <taxon>Chromadorea</taxon>
        <taxon>Rhabditida</taxon>
        <taxon>Rhabditina</taxon>
        <taxon>Rhabditomorpha</taxon>
        <taxon>Strongyloidea</taxon>
        <taxon>Ancylostomatidae</taxon>
        <taxon>Bunostominae</taxon>
        <taxon>Necator</taxon>
    </lineage>
</organism>
<accession>W2SXE7</accession>
<evidence type="ECO:0000313" key="3">
    <source>
        <dbReference type="Proteomes" id="UP000053676"/>
    </source>
</evidence>
<protein>
    <submittedName>
        <fullName evidence="2">Uncharacterized protein</fullName>
    </submittedName>
</protein>
<keyword evidence="3" id="KW-1185">Reference proteome</keyword>
<reference evidence="3" key="1">
    <citation type="journal article" date="2014" name="Nat. Genet.">
        <title>Genome of the human hookworm Necator americanus.</title>
        <authorList>
            <person name="Tang Y.T."/>
            <person name="Gao X."/>
            <person name="Rosa B.A."/>
            <person name="Abubucker S."/>
            <person name="Hallsworth-Pepin K."/>
            <person name="Martin J."/>
            <person name="Tyagi R."/>
            <person name="Heizer E."/>
            <person name="Zhang X."/>
            <person name="Bhonagiri-Palsikar V."/>
            <person name="Minx P."/>
            <person name="Warren W.C."/>
            <person name="Wang Q."/>
            <person name="Zhan B."/>
            <person name="Hotez P.J."/>
            <person name="Sternberg P.W."/>
            <person name="Dougall A."/>
            <person name="Gaze S.T."/>
            <person name="Mulvenna J."/>
            <person name="Sotillo J."/>
            <person name="Ranganathan S."/>
            <person name="Rabelo E.M."/>
            <person name="Wilson R.K."/>
            <person name="Felgner P.L."/>
            <person name="Bethony J."/>
            <person name="Hawdon J.M."/>
            <person name="Gasser R.B."/>
            <person name="Loukas A."/>
            <person name="Mitreva M."/>
        </authorList>
    </citation>
    <scope>NUCLEOTIDE SEQUENCE [LARGE SCALE GENOMIC DNA]</scope>
</reference>
<dbReference type="AlphaFoldDB" id="W2SXE7"/>
<feature type="compositionally biased region" description="Basic residues" evidence="1">
    <location>
        <begin position="30"/>
        <end position="39"/>
    </location>
</feature>
<sequence length="111" mass="12371">MTITTADILNEEGDPLEGKHDSPSSSSHSFTKHRKKPQHAVRSPSASEQTRHRRKADTRSAGGVLATRSMKLQTEDQDGSTAEKSPAEKRRDIRLKYGLNEKDEEVTVDID</sequence>
<gene>
    <name evidence="2" type="ORF">NECAME_12983</name>
</gene>
<proteinExistence type="predicted"/>
<evidence type="ECO:0000313" key="2">
    <source>
        <dbReference type="EMBL" id="ETN74434.1"/>
    </source>
</evidence>
<feature type="region of interest" description="Disordered" evidence="1">
    <location>
        <begin position="1"/>
        <end position="96"/>
    </location>
</feature>
<dbReference type="Proteomes" id="UP000053676">
    <property type="component" value="Unassembled WGS sequence"/>
</dbReference>
<name>W2SXE7_NECAM</name>
<dbReference type="KEGG" id="nai:NECAME_12983"/>
<feature type="compositionally biased region" description="Basic and acidic residues" evidence="1">
    <location>
        <begin position="85"/>
        <end position="96"/>
    </location>
</feature>